<evidence type="ECO:0000256" key="1">
    <source>
        <dbReference type="ARBA" id="ARBA00004141"/>
    </source>
</evidence>
<evidence type="ECO:0008006" key="10">
    <source>
        <dbReference type="Google" id="ProtNLM"/>
    </source>
</evidence>
<feature type="transmembrane region" description="Helical" evidence="7">
    <location>
        <begin position="393"/>
        <end position="415"/>
    </location>
</feature>
<feature type="transmembrane region" description="Helical" evidence="7">
    <location>
        <begin position="275"/>
        <end position="294"/>
    </location>
</feature>
<feature type="compositionally biased region" description="Gly residues" evidence="6">
    <location>
        <begin position="8"/>
        <end position="17"/>
    </location>
</feature>
<feature type="transmembrane region" description="Helical" evidence="7">
    <location>
        <begin position="421"/>
        <end position="443"/>
    </location>
</feature>
<dbReference type="Pfam" id="PF01098">
    <property type="entry name" value="FTSW_RODA_SPOVE"/>
    <property type="match status" value="1"/>
</dbReference>
<evidence type="ECO:0000256" key="5">
    <source>
        <dbReference type="ARBA" id="ARBA00023136"/>
    </source>
</evidence>
<reference evidence="8 9" key="1">
    <citation type="submission" date="2019-11" db="EMBL/GenBank/DDBJ databases">
        <title>Draft genome sequences of five Paenibacillus species of dairy origin.</title>
        <authorList>
            <person name="Olajide A.M."/>
            <person name="Chen S."/>
            <person name="Lapointe G."/>
        </authorList>
    </citation>
    <scope>NUCLEOTIDE SEQUENCE [LARGE SCALE GENOMIC DNA]</scope>
    <source>
        <strain evidence="8 9">3CT49</strain>
    </source>
</reference>
<keyword evidence="4 7" id="KW-1133">Transmembrane helix</keyword>
<dbReference type="AlphaFoldDB" id="A0A6N8F3V5"/>
<feature type="transmembrane region" description="Helical" evidence="7">
    <location>
        <begin position="252"/>
        <end position="268"/>
    </location>
</feature>
<protein>
    <recommendedName>
        <fullName evidence="10">FtsW/RodA/SpoVE family cell cycle protein</fullName>
    </recommendedName>
</protein>
<feature type="transmembrane region" description="Helical" evidence="7">
    <location>
        <begin position="228"/>
        <end position="246"/>
    </location>
</feature>
<name>A0A6N8F3V5_PAEMA</name>
<organism evidence="8 9">
    <name type="scientific">Paenibacillus macerans</name>
    <name type="common">Bacillus macerans</name>
    <dbReference type="NCBI Taxonomy" id="44252"/>
    <lineage>
        <taxon>Bacteria</taxon>
        <taxon>Bacillati</taxon>
        <taxon>Bacillota</taxon>
        <taxon>Bacilli</taxon>
        <taxon>Bacillales</taxon>
        <taxon>Paenibacillaceae</taxon>
        <taxon>Paenibacillus</taxon>
    </lineage>
</organism>
<feature type="transmembrane region" description="Helical" evidence="7">
    <location>
        <begin position="347"/>
        <end position="372"/>
    </location>
</feature>
<dbReference type="GO" id="GO:0015648">
    <property type="term" value="F:lipid-linked peptidoglycan transporter activity"/>
    <property type="evidence" value="ECO:0007669"/>
    <property type="project" value="TreeGrafter"/>
</dbReference>
<comment type="subcellular location">
    <subcellularLocation>
        <location evidence="1">Membrane</location>
        <topology evidence="1">Multi-pass membrane protein</topology>
    </subcellularLocation>
</comment>
<dbReference type="GO" id="GO:0051301">
    <property type="term" value="P:cell division"/>
    <property type="evidence" value="ECO:0007669"/>
    <property type="project" value="InterPro"/>
</dbReference>
<feature type="transmembrane region" description="Helical" evidence="7">
    <location>
        <begin position="96"/>
        <end position="118"/>
    </location>
</feature>
<dbReference type="GO" id="GO:0008360">
    <property type="term" value="P:regulation of cell shape"/>
    <property type="evidence" value="ECO:0007669"/>
    <property type="project" value="UniProtKB-KW"/>
</dbReference>
<evidence type="ECO:0000313" key="9">
    <source>
        <dbReference type="Proteomes" id="UP000442469"/>
    </source>
</evidence>
<dbReference type="NCBIfam" id="NF038403">
    <property type="entry name" value="perm_prefix_1"/>
    <property type="match status" value="1"/>
</dbReference>
<evidence type="ECO:0000256" key="7">
    <source>
        <dbReference type="SAM" id="Phobius"/>
    </source>
</evidence>
<evidence type="ECO:0000256" key="3">
    <source>
        <dbReference type="ARBA" id="ARBA00022960"/>
    </source>
</evidence>
<dbReference type="PANTHER" id="PTHR30474">
    <property type="entry name" value="CELL CYCLE PROTEIN"/>
    <property type="match status" value="1"/>
</dbReference>
<evidence type="ECO:0000256" key="4">
    <source>
        <dbReference type="ARBA" id="ARBA00022989"/>
    </source>
</evidence>
<dbReference type="InterPro" id="IPR001182">
    <property type="entry name" value="FtsW/RodA"/>
</dbReference>
<comment type="caution">
    <text evidence="8">The sequence shown here is derived from an EMBL/GenBank/DDBJ whole genome shotgun (WGS) entry which is preliminary data.</text>
</comment>
<keyword evidence="3" id="KW-0133">Cell shape</keyword>
<gene>
    <name evidence="8" type="ORF">GNQ08_23965</name>
</gene>
<dbReference type="PANTHER" id="PTHR30474:SF1">
    <property type="entry name" value="PEPTIDOGLYCAN GLYCOSYLTRANSFERASE MRDB"/>
    <property type="match status" value="1"/>
</dbReference>
<accession>A0A6N8F3V5</accession>
<sequence>MAAVPGCRGPGARGGTGMRNLHPLLQEYTKQVSRQVKARELRQEISEEIAGHLDELSESLRAQGLDDETAARQAIAQMGDTDAVARGLNRVHKPRVPWAMLSVLTLLLGIALLAMYAVQLSYAAGSGRMSDYDLLVRQAFYMAVGLTVLFVLSRIHYRGLRSYSWAIYGTAIVVLLGAHLLGQQVNGASFWVIGALGLSLNFNVFCPYLFTIAAAGVFSRGYENGRTALRQIVVFGIIPLLLFASIPSIANLMLYAVTFALMLFFSGYGRRWVMAYLSLVTAIFLLPALLSGYGQNRLIGFLWRYRDPDGYGYTYTKIDEAIRSAGWRGHGFGLQMDWLPSIHSDTIFTYLVYSLGWLFGALVLLSVLFFIFHLMKAGLAIKESYGKMLITGLGALFAVQFVWSIGMSLGILPISDVLFPLLSYGGSGLLAQLAAIGLIYSVYRRKDMIRVR</sequence>
<feature type="transmembrane region" description="Helical" evidence="7">
    <location>
        <begin position="188"/>
        <end position="216"/>
    </location>
</feature>
<dbReference type="GO" id="GO:0032153">
    <property type="term" value="C:cell division site"/>
    <property type="evidence" value="ECO:0007669"/>
    <property type="project" value="TreeGrafter"/>
</dbReference>
<feature type="transmembrane region" description="Helical" evidence="7">
    <location>
        <begin position="162"/>
        <end position="182"/>
    </location>
</feature>
<dbReference type="InterPro" id="IPR047928">
    <property type="entry name" value="Perm_prefix_1"/>
</dbReference>
<dbReference type="GO" id="GO:0005886">
    <property type="term" value="C:plasma membrane"/>
    <property type="evidence" value="ECO:0007669"/>
    <property type="project" value="TreeGrafter"/>
</dbReference>
<dbReference type="Proteomes" id="UP000442469">
    <property type="component" value="Unassembled WGS sequence"/>
</dbReference>
<feature type="region of interest" description="Disordered" evidence="6">
    <location>
        <begin position="1"/>
        <end position="20"/>
    </location>
</feature>
<evidence type="ECO:0000313" key="8">
    <source>
        <dbReference type="EMBL" id="MUG25428.1"/>
    </source>
</evidence>
<proteinExistence type="predicted"/>
<evidence type="ECO:0000256" key="2">
    <source>
        <dbReference type="ARBA" id="ARBA00022692"/>
    </source>
</evidence>
<keyword evidence="2 7" id="KW-0812">Transmembrane</keyword>
<keyword evidence="5 7" id="KW-0472">Membrane</keyword>
<evidence type="ECO:0000256" key="6">
    <source>
        <dbReference type="SAM" id="MobiDB-lite"/>
    </source>
</evidence>
<feature type="transmembrane region" description="Helical" evidence="7">
    <location>
        <begin position="138"/>
        <end position="155"/>
    </location>
</feature>
<dbReference type="EMBL" id="WNZZ01000025">
    <property type="protein sequence ID" value="MUG25428.1"/>
    <property type="molecule type" value="Genomic_DNA"/>
</dbReference>